<dbReference type="RefSeq" id="WP_368380331.1">
    <property type="nucleotide sequence ID" value="NZ_JBFRYA010000002.1"/>
</dbReference>
<feature type="compositionally biased region" description="Basic and acidic residues" evidence="1">
    <location>
        <begin position="1"/>
        <end position="10"/>
    </location>
</feature>
<gene>
    <name evidence="2" type="ORF">AB4876_03870</name>
</gene>
<proteinExistence type="predicted"/>
<sequence length="40" mass="4617">MSKEQKSNKETKKKAVLSQKEKRQVKKAKTSSRPDPFAKL</sequence>
<feature type="region of interest" description="Disordered" evidence="1">
    <location>
        <begin position="1"/>
        <end position="40"/>
    </location>
</feature>
<evidence type="ECO:0000256" key="1">
    <source>
        <dbReference type="SAM" id="MobiDB-lite"/>
    </source>
</evidence>
<protein>
    <submittedName>
        <fullName evidence="2">Uncharacterized protein</fullName>
    </submittedName>
</protein>
<comment type="caution">
    <text evidence="2">The sequence shown here is derived from an EMBL/GenBank/DDBJ whole genome shotgun (WGS) entry which is preliminary data.</text>
</comment>
<evidence type="ECO:0000313" key="3">
    <source>
        <dbReference type="Proteomes" id="UP001557485"/>
    </source>
</evidence>
<evidence type="ECO:0000313" key="2">
    <source>
        <dbReference type="EMBL" id="MEX1668034.1"/>
    </source>
</evidence>
<organism evidence="2 3">
    <name type="scientific">Zhongshania guokunii</name>
    <dbReference type="NCBI Taxonomy" id="641783"/>
    <lineage>
        <taxon>Bacteria</taxon>
        <taxon>Pseudomonadati</taxon>
        <taxon>Pseudomonadota</taxon>
        <taxon>Gammaproteobacteria</taxon>
        <taxon>Cellvibrionales</taxon>
        <taxon>Spongiibacteraceae</taxon>
        <taxon>Zhongshania</taxon>
    </lineage>
</organism>
<dbReference type="EMBL" id="JBFRYA010000002">
    <property type="protein sequence ID" value="MEX1668034.1"/>
    <property type="molecule type" value="Genomic_DNA"/>
</dbReference>
<dbReference type="Proteomes" id="UP001557485">
    <property type="component" value="Unassembled WGS sequence"/>
</dbReference>
<reference evidence="2 3" key="1">
    <citation type="journal article" date="2011" name="Int. J. Syst. Evol. Microbiol.">
        <title>Zhongshania antarctica gen. nov., sp. nov. and Zhongshania guokunii sp. nov., gammaproteobacteria respectively isolated from coastal attached (fast) ice and surface seawater of the Antarctic.</title>
        <authorList>
            <person name="Li H.J."/>
            <person name="Zhang X.Y."/>
            <person name="Chen C.X."/>
            <person name="Zhang Y.J."/>
            <person name="Gao Z.M."/>
            <person name="Yu Y."/>
            <person name="Chen X.L."/>
            <person name="Chen B."/>
            <person name="Zhang Y.Z."/>
        </authorList>
    </citation>
    <scope>NUCLEOTIDE SEQUENCE [LARGE SCALE GENOMIC DNA]</scope>
    <source>
        <strain evidence="2 3">ZS6-22T</strain>
    </source>
</reference>
<name>A0ABV3U4V3_9GAMM</name>
<accession>A0ABV3U4V3</accession>
<keyword evidence="3" id="KW-1185">Reference proteome</keyword>